<organism evidence="5 6">
    <name type="scientific">Allacma fusca</name>
    <dbReference type="NCBI Taxonomy" id="39272"/>
    <lineage>
        <taxon>Eukaryota</taxon>
        <taxon>Metazoa</taxon>
        <taxon>Ecdysozoa</taxon>
        <taxon>Arthropoda</taxon>
        <taxon>Hexapoda</taxon>
        <taxon>Collembola</taxon>
        <taxon>Symphypleona</taxon>
        <taxon>Sminthuridae</taxon>
        <taxon>Allacma</taxon>
    </lineage>
</organism>
<dbReference type="InterPro" id="IPR007867">
    <property type="entry name" value="GMC_OxRtase_C"/>
</dbReference>
<gene>
    <name evidence="5" type="ORF">AFUS01_LOCUS27858</name>
</gene>
<dbReference type="PROSITE" id="PS00624">
    <property type="entry name" value="GMC_OXRED_2"/>
    <property type="match status" value="1"/>
</dbReference>
<name>A0A8J2KMJ9_9HEXA</name>
<dbReference type="GO" id="GO:0016614">
    <property type="term" value="F:oxidoreductase activity, acting on CH-OH group of donors"/>
    <property type="evidence" value="ECO:0007669"/>
    <property type="project" value="InterPro"/>
</dbReference>
<dbReference type="OrthoDB" id="269227at2759"/>
<evidence type="ECO:0000256" key="2">
    <source>
        <dbReference type="ARBA" id="ARBA00022630"/>
    </source>
</evidence>
<dbReference type="PANTHER" id="PTHR11552:SF147">
    <property type="entry name" value="CHOLINE DEHYDROGENASE, MITOCHONDRIAL"/>
    <property type="match status" value="1"/>
</dbReference>
<dbReference type="InterPro" id="IPR000172">
    <property type="entry name" value="GMC_OxRdtase_N"/>
</dbReference>
<dbReference type="PANTHER" id="PTHR11552">
    <property type="entry name" value="GLUCOSE-METHANOL-CHOLINE GMC OXIDOREDUCTASE"/>
    <property type="match status" value="1"/>
</dbReference>
<dbReference type="Pfam" id="PF00732">
    <property type="entry name" value="GMC_oxred_N"/>
    <property type="match status" value="1"/>
</dbReference>
<evidence type="ECO:0000313" key="5">
    <source>
        <dbReference type="EMBL" id="CAG7817280.1"/>
    </source>
</evidence>
<evidence type="ECO:0000256" key="1">
    <source>
        <dbReference type="ARBA" id="ARBA00001974"/>
    </source>
</evidence>
<dbReference type="Proteomes" id="UP000708208">
    <property type="component" value="Unassembled WGS sequence"/>
</dbReference>
<evidence type="ECO:0000313" key="6">
    <source>
        <dbReference type="Proteomes" id="UP000708208"/>
    </source>
</evidence>
<dbReference type="InterPro" id="IPR012132">
    <property type="entry name" value="GMC_OxRdtase"/>
</dbReference>
<keyword evidence="2" id="KW-0285">Flavoprotein</keyword>
<protein>
    <recommendedName>
        <fullName evidence="4">Glucose-methanol-choline oxidoreductase N-terminal domain-containing protein</fullName>
    </recommendedName>
</protein>
<keyword evidence="3" id="KW-0274">FAD</keyword>
<keyword evidence="6" id="KW-1185">Reference proteome</keyword>
<feature type="domain" description="Glucose-methanol-choline oxidoreductase N-terminal" evidence="4">
    <location>
        <begin position="287"/>
        <end position="301"/>
    </location>
</feature>
<evidence type="ECO:0000256" key="3">
    <source>
        <dbReference type="ARBA" id="ARBA00022827"/>
    </source>
</evidence>
<comment type="cofactor">
    <cofactor evidence="1">
        <name>FAD</name>
        <dbReference type="ChEBI" id="CHEBI:57692"/>
    </cofactor>
</comment>
<dbReference type="AlphaFoldDB" id="A0A8J2KMJ9"/>
<dbReference type="PIRSF" id="PIRSF000137">
    <property type="entry name" value="Alcohol_oxidase"/>
    <property type="match status" value="1"/>
</dbReference>
<dbReference type="EMBL" id="CAJVCH010390515">
    <property type="protein sequence ID" value="CAG7817280.1"/>
    <property type="molecule type" value="Genomic_DNA"/>
</dbReference>
<evidence type="ECO:0000259" key="4">
    <source>
        <dbReference type="PROSITE" id="PS00624"/>
    </source>
</evidence>
<accession>A0A8J2KMJ9</accession>
<dbReference type="Pfam" id="PF05199">
    <property type="entry name" value="GMC_oxred_C"/>
    <property type="match status" value="1"/>
</dbReference>
<proteinExistence type="predicted"/>
<dbReference type="GO" id="GO:0050660">
    <property type="term" value="F:flavin adenine dinucleotide binding"/>
    <property type="evidence" value="ECO:0007669"/>
    <property type="project" value="InterPro"/>
</dbReference>
<sequence>MHLLLPRGQGEFMTLLKYSILVLIPELVQKQFNDFARVDYFNNAPQVHDSFNQTFDFIVVGAGGDPTWISKLPGTDLFAANNPGSDWLYQSVPQKDYCLSCLNHQLPSWRGLGLGGTSNINFLMYNRGNPYGFDQWSVLSGDKSWEYKRVLNYFKKSENYMGNYPNGKVHGCGGELFVEGNYNLPGTRYFFRAVRENGFVEQDINANQTNAFMRMDQTSINGVRWSSYHAFLRPALFRRNLHVRRYAFVTRILFEKSQSTKAVGVEYIWHGVRKFAFASREIILSAGSYNTPKILLLSGVGPKKDLKKLGLPIVKDLPVGKNLQDHPTTLFPVIFNKSYTSIVFERDVLVDTIFDALYPSRHGKGPLVANNLLSTGYISTKLNNDIHWPNIQAIIMYLGISHATASVFLKLLNIYDKKLESLLEPFKGLDGNLVTVSLVRPYSFGSVTLNGTNPFNPPLINPSLFSDRKGLDMKNLVLGMKRMVEFYEKSPTYQTIGAQLIPFPWPGCENLEFKSLKYYQCYIRHFTFTLWHPAGTCRMGRRNDPTAVVDSRLRVLGLQNIRIADASVMTRITNGNTHAPVVMIAEKASDMIKQDWGEQLWPPGSQQPCRY</sequence>
<reference evidence="5" key="1">
    <citation type="submission" date="2021-06" db="EMBL/GenBank/DDBJ databases">
        <authorList>
            <person name="Hodson N. C."/>
            <person name="Mongue J. A."/>
            <person name="Jaron S. K."/>
        </authorList>
    </citation>
    <scope>NUCLEOTIDE SEQUENCE</scope>
</reference>
<comment type="caution">
    <text evidence="5">The sequence shown here is derived from an EMBL/GenBank/DDBJ whole genome shotgun (WGS) entry which is preliminary data.</text>
</comment>